<sequence length="198" mass="20946">MPTPTTPECPSCPPPVTCSPAATPLPCPTCPSCPTPTCPLITSSPCPNECSLCPSITQSSPEPSSPLPLLCPTQSSCPPCEECPMEEFNVPGIVTNIRLSSCNVLLWDTPRDGGKCISEYKVRLYNGRTYGSSDQRSIVSVRGRNMTINWIPSTGTVSINVRAKNGVGLAKAWSSTFHLLSEALSCDITEGLAANSTL</sequence>
<dbReference type="SUPFAM" id="SSF49265">
    <property type="entry name" value="Fibronectin type III"/>
    <property type="match status" value="1"/>
</dbReference>
<dbReference type="EMBL" id="CASHTH010000115">
    <property type="protein sequence ID" value="CAI7991449.1"/>
    <property type="molecule type" value="Genomic_DNA"/>
</dbReference>
<keyword evidence="3" id="KW-1185">Reference proteome</keyword>
<dbReference type="InterPro" id="IPR003961">
    <property type="entry name" value="FN3_dom"/>
</dbReference>
<protein>
    <recommendedName>
        <fullName evidence="1">Fibronectin type-III domain-containing protein</fullName>
    </recommendedName>
</protein>
<dbReference type="InterPro" id="IPR036116">
    <property type="entry name" value="FN3_sf"/>
</dbReference>
<reference evidence="2" key="1">
    <citation type="submission" date="2023-03" db="EMBL/GenBank/DDBJ databases">
        <authorList>
            <person name="Steffen K."/>
            <person name="Cardenas P."/>
        </authorList>
    </citation>
    <scope>NUCLEOTIDE SEQUENCE</scope>
</reference>
<dbReference type="Proteomes" id="UP001174909">
    <property type="component" value="Unassembled WGS sequence"/>
</dbReference>
<name>A0AA35QU38_GEOBA</name>
<evidence type="ECO:0000313" key="2">
    <source>
        <dbReference type="EMBL" id="CAI7991449.1"/>
    </source>
</evidence>
<comment type="caution">
    <text evidence="2">The sequence shown here is derived from an EMBL/GenBank/DDBJ whole genome shotgun (WGS) entry which is preliminary data.</text>
</comment>
<feature type="domain" description="Fibronectin type-III" evidence="1">
    <location>
        <begin position="84"/>
        <end position="184"/>
    </location>
</feature>
<proteinExistence type="predicted"/>
<evidence type="ECO:0000313" key="3">
    <source>
        <dbReference type="Proteomes" id="UP001174909"/>
    </source>
</evidence>
<organism evidence="2 3">
    <name type="scientific">Geodia barretti</name>
    <name type="common">Barrett's horny sponge</name>
    <dbReference type="NCBI Taxonomy" id="519541"/>
    <lineage>
        <taxon>Eukaryota</taxon>
        <taxon>Metazoa</taxon>
        <taxon>Porifera</taxon>
        <taxon>Demospongiae</taxon>
        <taxon>Heteroscleromorpha</taxon>
        <taxon>Tetractinellida</taxon>
        <taxon>Astrophorina</taxon>
        <taxon>Geodiidae</taxon>
        <taxon>Geodia</taxon>
    </lineage>
</organism>
<evidence type="ECO:0000259" key="1">
    <source>
        <dbReference type="PROSITE" id="PS50853"/>
    </source>
</evidence>
<dbReference type="AlphaFoldDB" id="A0AA35QU38"/>
<accession>A0AA35QU38</accession>
<dbReference type="Gene3D" id="2.60.40.10">
    <property type="entry name" value="Immunoglobulins"/>
    <property type="match status" value="1"/>
</dbReference>
<gene>
    <name evidence="2" type="ORF">GBAR_LOCUS750</name>
</gene>
<dbReference type="InterPro" id="IPR013783">
    <property type="entry name" value="Ig-like_fold"/>
</dbReference>
<dbReference type="PROSITE" id="PS50853">
    <property type="entry name" value="FN3"/>
    <property type="match status" value="1"/>
</dbReference>